<evidence type="ECO:0000313" key="3">
    <source>
        <dbReference type="Proteomes" id="UP000034325"/>
    </source>
</evidence>
<feature type="transmembrane region" description="Helical" evidence="1">
    <location>
        <begin position="43"/>
        <end position="60"/>
    </location>
</feature>
<keyword evidence="1" id="KW-1133">Transmembrane helix</keyword>
<feature type="transmembrane region" description="Helical" evidence="1">
    <location>
        <begin position="67"/>
        <end position="86"/>
    </location>
</feature>
<reference evidence="2 3" key="1">
    <citation type="journal article" date="2015" name="Nature">
        <title>rRNA introns, odd ribosomes, and small enigmatic genomes across a large radiation of phyla.</title>
        <authorList>
            <person name="Brown C.T."/>
            <person name="Hug L.A."/>
            <person name="Thomas B.C."/>
            <person name="Sharon I."/>
            <person name="Castelle C.J."/>
            <person name="Singh A."/>
            <person name="Wilkins M.J."/>
            <person name="Williams K.H."/>
            <person name="Banfield J.F."/>
        </authorList>
    </citation>
    <scope>NUCLEOTIDE SEQUENCE [LARGE SCALE GENOMIC DNA]</scope>
</reference>
<sequence length="116" mass="13344">MEKSKTLKLIYTFLIVVYFMAVLSILGLDLWNKFSGRNTQMSPYLYWLIFVGWLAIVYRFKGNSGFSLKPAMTLLVVASLLIIFGVREIGEILMKISFVGWMVGIGQSLYEKWRSS</sequence>
<proteinExistence type="predicted"/>
<dbReference type="Proteomes" id="UP000034325">
    <property type="component" value="Unassembled WGS sequence"/>
</dbReference>
<protein>
    <submittedName>
        <fullName evidence="2">Uncharacterized protein</fullName>
    </submittedName>
</protein>
<accession>A0A0G0Q8Y6</accession>
<gene>
    <name evidence="2" type="ORF">UT23_C0005G0054</name>
</gene>
<dbReference type="EMBL" id="LBWA01000005">
    <property type="protein sequence ID" value="KKQ98131.1"/>
    <property type="molecule type" value="Genomic_DNA"/>
</dbReference>
<evidence type="ECO:0000256" key="1">
    <source>
        <dbReference type="SAM" id="Phobius"/>
    </source>
</evidence>
<comment type="caution">
    <text evidence="2">The sequence shown here is derived from an EMBL/GenBank/DDBJ whole genome shotgun (WGS) entry which is preliminary data.</text>
</comment>
<keyword evidence="1" id="KW-0472">Membrane</keyword>
<dbReference type="AlphaFoldDB" id="A0A0G0Q8Y6"/>
<name>A0A0G0Q8Y6_9BACT</name>
<evidence type="ECO:0000313" key="2">
    <source>
        <dbReference type="EMBL" id="KKQ98131.1"/>
    </source>
</evidence>
<organism evidence="2 3">
    <name type="scientific">Candidatus Woesebacteria bacterium GW2011_GWA1_39_12</name>
    <dbReference type="NCBI Taxonomy" id="1618549"/>
    <lineage>
        <taxon>Bacteria</taxon>
        <taxon>Candidatus Woeseibacteriota</taxon>
    </lineage>
</organism>
<keyword evidence="1" id="KW-0812">Transmembrane</keyword>
<feature type="transmembrane region" description="Helical" evidence="1">
    <location>
        <begin position="9"/>
        <end position="31"/>
    </location>
</feature>